<comment type="caution">
    <text evidence="5">The sequence shown here is derived from an EMBL/GenBank/DDBJ whole genome shotgun (WGS) entry which is preliminary data.</text>
</comment>
<dbReference type="RefSeq" id="WP_051739755.1">
    <property type="nucleotide sequence ID" value="NZ_JBEZVI010000029.1"/>
</dbReference>
<dbReference type="PIRSF" id="PIRSF000451">
    <property type="entry name" value="PKS_III"/>
    <property type="match status" value="1"/>
</dbReference>
<keyword evidence="6" id="KW-1185">Reference proteome</keyword>
<comment type="similarity">
    <text evidence="1">Belongs to the thiolase-like superfamily. Chalcone/stilbene synthases family.</text>
</comment>
<feature type="domain" description="Chalcone/stilbene synthase C-terminal" evidence="4">
    <location>
        <begin position="257"/>
        <end position="333"/>
    </location>
</feature>
<evidence type="ECO:0000256" key="1">
    <source>
        <dbReference type="ARBA" id="ARBA00005531"/>
    </source>
</evidence>
<name>A0ABV2Z7Z5_9ACTN</name>
<gene>
    <name evidence="5" type="ORF">AB0E61_27000</name>
</gene>
<dbReference type="Pfam" id="PF00195">
    <property type="entry name" value="Chal_sti_synt_N"/>
    <property type="match status" value="1"/>
</dbReference>
<dbReference type="EMBL" id="JBEZVI010000029">
    <property type="protein sequence ID" value="MEU3713731.1"/>
    <property type="molecule type" value="Genomic_DNA"/>
</dbReference>
<protein>
    <submittedName>
        <fullName evidence="5">PhlD</fullName>
    </submittedName>
</protein>
<accession>A0ABV2Z7Z5</accession>
<dbReference type="Pfam" id="PF02797">
    <property type="entry name" value="Chal_sti_synt_C"/>
    <property type="match status" value="1"/>
</dbReference>
<dbReference type="Gene3D" id="3.40.47.10">
    <property type="match status" value="2"/>
</dbReference>
<evidence type="ECO:0000313" key="6">
    <source>
        <dbReference type="Proteomes" id="UP001550853"/>
    </source>
</evidence>
<evidence type="ECO:0000313" key="5">
    <source>
        <dbReference type="EMBL" id="MEU3713731.1"/>
    </source>
</evidence>
<feature type="domain" description="Chalcone/stilbene synthase N-terminal" evidence="3">
    <location>
        <begin position="63"/>
        <end position="195"/>
    </location>
</feature>
<sequence>MTLAHISKPGTADAEYIVTNREIIDQIDPEGKRKPALTRFAAATGVEQRRYHRRLSEVAHTTPFEESNDPAVEGVIDLATRAAQSALDNAGLAPERVARIVTAHVTGQMVTPGLDAHLINALGLRPTVRCTPMTELACAGGAHALGLAADLVQPNRPVLFSSGEVLTSAWQNSNDRPQDAAFKLLFGDGGGAAVLSHPSDSLMGVGAAIEESWEYMLPNSLRYYYGYNDTKGMNFTSEKESLKGVGDVVPEMPWMGDDWNPEFGVLHPGSALILDKMVEAGAVSEETTRHSRAVLAEYGNTGGPTALRVLERWHREPPRRGAEGLLFGVGPGFRACASRLRWIGE</sequence>
<dbReference type="PANTHER" id="PTHR11877">
    <property type="entry name" value="HYDROXYMETHYLGLUTARYL-COA SYNTHASE"/>
    <property type="match status" value="1"/>
</dbReference>
<dbReference type="InterPro" id="IPR012328">
    <property type="entry name" value="Chalcone/stilbene_synt_C"/>
</dbReference>
<dbReference type="SUPFAM" id="SSF53901">
    <property type="entry name" value="Thiolase-like"/>
    <property type="match status" value="2"/>
</dbReference>
<evidence type="ECO:0000259" key="3">
    <source>
        <dbReference type="Pfam" id="PF00195"/>
    </source>
</evidence>
<dbReference type="InterPro" id="IPR016039">
    <property type="entry name" value="Thiolase-like"/>
</dbReference>
<proteinExistence type="inferred from homology"/>
<keyword evidence="2" id="KW-0808">Transferase</keyword>
<evidence type="ECO:0000256" key="2">
    <source>
        <dbReference type="ARBA" id="ARBA00022679"/>
    </source>
</evidence>
<organism evidence="5 6">
    <name type="scientific">Streptomyces catenulae</name>
    <dbReference type="NCBI Taxonomy" id="66875"/>
    <lineage>
        <taxon>Bacteria</taxon>
        <taxon>Bacillati</taxon>
        <taxon>Actinomycetota</taxon>
        <taxon>Actinomycetes</taxon>
        <taxon>Kitasatosporales</taxon>
        <taxon>Streptomycetaceae</taxon>
        <taxon>Streptomyces</taxon>
    </lineage>
</organism>
<dbReference type="Proteomes" id="UP001550853">
    <property type="component" value="Unassembled WGS sequence"/>
</dbReference>
<dbReference type="InterPro" id="IPR011141">
    <property type="entry name" value="Polyketide_synthase_type-III"/>
</dbReference>
<reference evidence="5 6" key="1">
    <citation type="submission" date="2024-06" db="EMBL/GenBank/DDBJ databases">
        <title>The Natural Products Discovery Center: Release of the First 8490 Sequenced Strains for Exploring Actinobacteria Biosynthetic Diversity.</title>
        <authorList>
            <person name="Kalkreuter E."/>
            <person name="Kautsar S.A."/>
            <person name="Yang D."/>
            <person name="Bader C.D."/>
            <person name="Teijaro C.N."/>
            <person name="Fluegel L."/>
            <person name="Davis C.M."/>
            <person name="Simpson J.R."/>
            <person name="Lauterbach L."/>
            <person name="Steele A.D."/>
            <person name="Gui C."/>
            <person name="Meng S."/>
            <person name="Li G."/>
            <person name="Viehrig K."/>
            <person name="Ye F."/>
            <person name="Su P."/>
            <person name="Kiefer A.F."/>
            <person name="Nichols A."/>
            <person name="Cepeda A.J."/>
            <person name="Yan W."/>
            <person name="Fan B."/>
            <person name="Jiang Y."/>
            <person name="Adhikari A."/>
            <person name="Zheng C.-J."/>
            <person name="Schuster L."/>
            <person name="Cowan T.M."/>
            <person name="Smanski M.J."/>
            <person name="Chevrette M.G."/>
            <person name="De Carvalho L.P.S."/>
            <person name="Shen B."/>
        </authorList>
    </citation>
    <scope>NUCLEOTIDE SEQUENCE [LARGE SCALE GENOMIC DNA]</scope>
    <source>
        <strain evidence="5 6">NPDC033039</strain>
    </source>
</reference>
<dbReference type="InterPro" id="IPR001099">
    <property type="entry name" value="Chalcone/stilbene_synt_N"/>
</dbReference>
<evidence type="ECO:0000259" key="4">
    <source>
        <dbReference type="Pfam" id="PF02797"/>
    </source>
</evidence>
<dbReference type="PANTHER" id="PTHR11877:SF46">
    <property type="entry name" value="TYPE III POLYKETIDE SYNTHASE A"/>
    <property type="match status" value="1"/>
</dbReference>